<evidence type="ECO:0000256" key="1">
    <source>
        <dbReference type="SAM" id="Phobius"/>
    </source>
</evidence>
<sequence>MTDFNRRTLGFSLVPDDNGMRVVRGVAGACVTFPDFSAPGVSSAERRRAMAAHPANGGHKRPTVSHAADVVDEVAYWHGRARRYMQNIVLAAVSALFLALLLIECVSSAGRGVALLAAGAAVFLALAGCSAWLAASVLDWRASRDFLNAERRRSTADSEASR</sequence>
<organism evidence="2 3">
    <name type="scientific">Bifidobacterium subtile</name>
    <dbReference type="NCBI Taxonomy" id="77635"/>
    <lineage>
        <taxon>Bacteria</taxon>
        <taxon>Bacillati</taxon>
        <taxon>Actinomycetota</taxon>
        <taxon>Actinomycetes</taxon>
        <taxon>Bifidobacteriales</taxon>
        <taxon>Bifidobacteriaceae</taxon>
        <taxon>Bifidobacterium</taxon>
    </lineage>
</organism>
<feature type="transmembrane region" description="Helical" evidence="1">
    <location>
        <begin position="88"/>
        <end position="109"/>
    </location>
</feature>
<accession>A0A087E551</accession>
<dbReference type="Proteomes" id="UP000029055">
    <property type="component" value="Unassembled WGS sequence"/>
</dbReference>
<keyword evidence="1" id="KW-1133">Transmembrane helix</keyword>
<name>A0A087E551_9BIFI</name>
<protein>
    <submittedName>
        <fullName evidence="2">Uncharacterized protein</fullName>
    </submittedName>
</protein>
<gene>
    <name evidence="2" type="ORF">BISU_0827</name>
</gene>
<dbReference type="AlphaFoldDB" id="A0A087E551"/>
<dbReference type="OrthoDB" id="9896357at2"/>
<feature type="transmembrane region" description="Helical" evidence="1">
    <location>
        <begin position="115"/>
        <end position="138"/>
    </location>
</feature>
<keyword evidence="1" id="KW-0812">Transmembrane</keyword>
<dbReference type="STRING" id="77635.BISU_0827"/>
<comment type="caution">
    <text evidence="2">The sequence shown here is derived from an EMBL/GenBank/DDBJ whole genome shotgun (WGS) entry which is preliminary data.</text>
</comment>
<reference evidence="2 3" key="1">
    <citation type="submission" date="2014-03" db="EMBL/GenBank/DDBJ databases">
        <title>Genomics of Bifidobacteria.</title>
        <authorList>
            <person name="Ventura M."/>
            <person name="Milani C."/>
            <person name="Lugli G.A."/>
        </authorList>
    </citation>
    <scope>NUCLEOTIDE SEQUENCE [LARGE SCALE GENOMIC DNA]</scope>
    <source>
        <strain evidence="2 3">LMG 11597</strain>
    </source>
</reference>
<dbReference type="EMBL" id="JGZR01000007">
    <property type="protein sequence ID" value="KFJ02902.1"/>
    <property type="molecule type" value="Genomic_DNA"/>
</dbReference>
<proteinExistence type="predicted"/>
<evidence type="ECO:0000313" key="2">
    <source>
        <dbReference type="EMBL" id="KFJ02902.1"/>
    </source>
</evidence>
<dbReference type="RefSeq" id="WP_024464168.1">
    <property type="nucleotide sequence ID" value="NZ_CP062939.1"/>
</dbReference>
<keyword evidence="1" id="KW-0472">Membrane</keyword>
<keyword evidence="3" id="KW-1185">Reference proteome</keyword>
<evidence type="ECO:0000313" key="3">
    <source>
        <dbReference type="Proteomes" id="UP000029055"/>
    </source>
</evidence>